<reference evidence="11 15" key="4">
    <citation type="submission" date="2020-04" db="EMBL/GenBank/DDBJ databases">
        <title>Novel strain L. Fermentum HFD1 producer antibacterial peptides.</title>
        <authorList>
            <person name="Ozhegov G.D."/>
            <person name="Pavlova A.S."/>
            <person name="Zhuravleva D.E."/>
            <person name="Gogoleva N.V."/>
            <person name="Shagimardanova E.I."/>
            <person name="Markelova M.I."/>
            <person name="Yarullina D.R."/>
            <person name="Kayumov A.R."/>
        </authorList>
    </citation>
    <scope>NUCLEOTIDE SEQUENCE [LARGE SCALE GENOMIC DNA]</scope>
    <source>
        <strain evidence="11 15">HFD1</strain>
    </source>
</reference>
<dbReference type="InterPro" id="IPR006675">
    <property type="entry name" value="HDIG_dom"/>
</dbReference>
<dbReference type="InterPro" id="IPR003607">
    <property type="entry name" value="HD/PDEase_dom"/>
</dbReference>
<keyword evidence="5" id="KW-0408">Iron</keyword>
<evidence type="ECO:0000313" key="9">
    <source>
        <dbReference type="EMBL" id="APU46458.1"/>
    </source>
</evidence>
<dbReference type="RefSeq" id="WP_003686218.1">
    <property type="nucleotide sequence ID" value="NZ_AP024320.1"/>
</dbReference>
<dbReference type="InterPro" id="IPR051094">
    <property type="entry name" value="Diverse_Catalytic_Enzymes"/>
</dbReference>
<reference evidence="10 14" key="3">
    <citation type="submission" date="2019-10" db="EMBL/GenBank/DDBJ databases">
        <title>Genome Sequencing and assembly of Lactobacillus fermentum I2, a lactic acid bacteria.</title>
        <authorList>
            <person name="Lopes L.S."/>
            <person name="Persinoti G.F."/>
            <person name="Riano-Pachon D.M."/>
            <person name="Labate C.A."/>
        </authorList>
    </citation>
    <scope>NUCLEOTIDE SEQUENCE [LARGE SCALE GENOMIC DNA]</scope>
    <source>
        <strain evidence="10 14">I2</strain>
    </source>
</reference>
<dbReference type="GO" id="GO:0046872">
    <property type="term" value="F:metal ion binding"/>
    <property type="evidence" value="ECO:0007669"/>
    <property type="project" value="UniProtKB-KW"/>
</dbReference>
<dbReference type="EC" id="3.6.1.41" evidence="1"/>
<dbReference type="Proteomes" id="UP000466799">
    <property type="component" value="Unassembled WGS sequence"/>
</dbReference>
<dbReference type="InterPro" id="IPR006674">
    <property type="entry name" value="HD_domain"/>
</dbReference>
<dbReference type="Pfam" id="PF01966">
    <property type="entry name" value="HD"/>
    <property type="match status" value="1"/>
</dbReference>
<dbReference type="EMBL" id="CP019030">
    <property type="protein sequence ID" value="APU46458.1"/>
    <property type="molecule type" value="Genomic_DNA"/>
</dbReference>
<dbReference type="EMBL" id="CP050919">
    <property type="protein sequence ID" value="QIX59037.1"/>
    <property type="molecule type" value="Genomic_DNA"/>
</dbReference>
<dbReference type="Gene3D" id="1.10.3210.10">
    <property type="entry name" value="Hypothetical protein af1432"/>
    <property type="match status" value="1"/>
</dbReference>
<reference evidence="8 12" key="1">
    <citation type="submission" date="2016-09" db="EMBL/GenBank/DDBJ databases">
        <title>Genome Sequence of the Lactobacillus fermentum strain NCC2970 (CNCM I-5068).</title>
        <authorList>
            <person name="Barretto C."/>
            <person name="Ngom-Bru C."/>
            <person name="Genevaz A."/>
            <person name="Fournier C."/>
            <person name="Moine D."/>
            <person name="Kassam M."/>
            <person name="Iltis A."/>
            <person name="Sagory-Zalkind P."/>
            <person name="Faucherand G."/>
            <person name="Descombes P."/>
            <person name="Duboux S."/>
        </authorList>
    </citation>
    <scope>NUCLEOTIDE SEQUENCE [LARGE SCALE GENOMIC DNA]</scope>
    <source>
        <strain evidence="8 12">NCC2970</strain>
    </source>
</reference>
<dbReference type="GO" id="GO:0000166">
    <property type="term" value="F:nucleotide binding"/>
    <property type="evidence" value="ECO:0007669"/>
    <property type="project" value="UniProtKB-KW"/>
</dbReference>
<organism evidence="8 12">
    <name type="scientific">Limosilactobacillus fermentum</name>
    <name type="common">Lactobacillus fermentum</name>
    <dbReference type="NCBI Taxonomy" id="1613"/>
    <lineage>
        <taxon>Bacteria</taxon>
        <taxon>Bacillati</taxon>
        <taxon>Bacillota</taxon>
        <taxon>Bacilli</taxon>
        <taxon>Lactobacillales</taxon>
        <taxon>Lactobacillaceae</taxon>
        <taxon>Limosilactobacillus</taxon>
    </lineage>
</organism>
<evidence type="ECO:0000313" key="12">
    <source>
        <dbReference type="Proteomes" id="UP000094714"/>
    </source>
</evidence>
<gene>
    <name evidence="9" type="ORF">BUW47_08585</name>
    <name evidence="10" type="ORF">GC247_04845</name>
    <name evidence="11" type="ORF">HCY95_01476</name>
    <name evidence="8" type="ORF">LACFE_CDS0316</name>
</gene>
<evidence type="ECO:0000313" key="8">
    <source>
        <dbReference type="EMBL" id="AOR73792.1"/>
    </source>
</evidence>
<keyword evidence="2" id="KW-0479">Metal-binding</keyword>
<dbReference type="PANTHER" id="PTHR35795">
    <property type="entry name" value="SLR1885 PROTEIN"/>
    <property type="match status" value="1"/>
</dbReference>
<dbReference type="SUPFAM" id="SSF109604">
    <property type="entry name" value="HD-domain/PDEase-like"/>
    <property type="match status" value="1"/>
</dbReference>
<evidence type="ECO:0000313" key="10">
    <source>
        <dbReference type="EMBL" id="MPQ35232.1"/>
    </source>
</evidence>
<evidence type="ECO:0000256" key="2">
    <source>
        <dbReference type="ARBA" id="ARBA00022723"/>
    </source>
</evidence>
<evidence type="ECO:0000313" key="14">
    <source>
        <dbReference type="Proteomes" id="UP000466799"/>
    </source>
</evidence>
<sequence length="203" mass="22848">MTNELEYHQQLLPLSRAELVDKLRHAMKKKRFDHVLRVEETAIELAKENGVDLELASIAALCHDYAKQRPDQDFIATIKEKHLDPVLLNYGNAIWHGVVGAELVADELGCHDQRILDAVRQHTVGAPYMTKLAQIVYMADYIEPGRDFEGVELARQVTHQSLAKGVALQTKQTLMYLVSTGKPVYPTTLATYNAWVPSNGKED</sequence>
<accession>A0A0G9GFL7</accession>
<dbReference type="OrthoDB" id="9782134at2"/>
<comment type="catalytic activity">
    <reaction evidence="6">
        <text>P(1),P(4)-bis(5'-adenosyl) tetraphosphate + H2O = 2 ADP + 2 H(+)</text>
        <dbReference type="Rhea" id="RHEA:24252"/>
        <dbReference type="ChEBI" id="CHEBI:15377"/>
        <dbReference type="ChEBI" id="CHEBI:15378"/>
        <dbReference type="ChEBI" id="CHEBI:58141"/>
        <dbReference type="ChEBI" id="CHEBI:456216"/>
        <dbReference type="EC" id="3.6.1.41"/>
    </reaction>
</comment>
<dbReference type="EMBL" id="CP017151">
    <property type="protein sequence ID" value="AOR73792.1"/>
    <property type="molecule type" value="Genomic_DNA"/>
</dbReference>
<reference evidence="9 13" key="2">
    <citation type="submission" date="2016-12" db="EMBL/GenBank/DDBJ databases">
        <title>Complete Genome Sequence of Lactobacillus fermentum Strain SNUV175, a Probiotic for Treatment of Bacterial Vaginosis.</title>
        <authorList>
            <person name="Lee S."/>
            <person name="You H.J."/>
            <person name="Kwon B."/>
            <person name="Ko G."/>
        </authorList>
    </citation>
    <scope>NUCLEOTIDE SEQUENCE [LARGE SCALE GENOMIC DNA]</scope>
    <source>
        <strain evidence="9 13">SNUV175</strain>
    </source>
</reference>
<keyword evidence="4" id="KW-0378">Hydrolase</keyword>
<dbReference type="EMBL" id="WHJL01000024">
    <property type="protein sequence ID" value="MPQ35232.1"/>
    <property type="molecule type" value="Genomic_DNA"/>
</dbReference>
<evidence type="ECO:0000259" key="7">
    <source>
        <dbReference type="PROSITE" id="PS51831"/>
    </source>
</evidence>
<evidence type="ECO:0000256" key="1">
    <source>
        <dbReference type="ARBA" id="ARBA00012506"/>
    </source>
</evidence>
<dbReference type="PATRIC" id="fig|1613.112.peg.335"/>
<dbReference type="Proteomes" id="UP000185427">
    <property type="component" value="Chromosome"/>
</dbReference>
<evidence type="ECO:0000313" key="11">
    <source>
        <dbReference type="EMBL" id="QIX59037.1"/>
    </source>
</evidence>
<proteinExistence type="predicted"/>
<evidence type="ECO:0000313" key="13">
    <source>
        <dbReference type="Proteomes" id="UP000185427"/>
    </source>
</evidence>
<dbReference type="GeneID" id="83714247"/>
<evidence type="ECO:0000256" key="4">
    <source>
        <dbReference type="ARBA" id="ARBA00022801"/>
    </source>
</evidence>
<dbReference type="PANTHER" id="PTHR35795:SF1">
    <property type="entry name" value="BIS(5'-NUCLEOSYL)-TETRAPHOSPHATASE, SYMMETRICAL"/>
    <property type="match status" value="1"/>
</dbReference>
<dbReference type="Proteomes" id="UP000094714">
    <property type="component" value="Chromosome"/>
</dbReference>
<evidence type="ECO:0000313" key="15">
    <source>
        <dbReference type="Proteomes" id="UP000503169"/>
    </source>
</evidence>
<dbReference type="NCBIfam" id="TIGR00277">
    <property type="entry name" value="HDIG"/>
    <property type="match status" value="1"/>
</dbReference>
<evidence type="ECO:0000256" key="6">
    <source>
        <dbReference type="ARBA" id="ARBA00049417"/>
    </source>
</evidence>
<dbReference type="NCBIfam" id="TIGR00488">
    <property type="entry name" value="bis(5'-nucleosyl)-tetraphosphatase (symmetrical) YqeK"/>
    <property type="match status" value="1"/>
</dbReference>
<keyword evidence="3" id="KW-0547">Nucleotide-binding</keyword>
<dbReference type="AlphaFoldDB" id="A0A0G9GFL7"/>
<dbReference type="InterPro" id="IPR005249">
    <property type="entry name" value="YqeK"/>
</dbReference>
<evidence type="ECO:0000256" key="5">
    <source>
        <dbReference type="ARBA" id="ARBA00023004"/>
    </source>
</evidence>
<protein>
    <recommendedName>
        <fullName evidence="1">bis(5'-nucleosyl)-tetraphosphatase (symmetrical)</fullName>
        <ecNumber evidence="1">3.6.1.41</ecNumber>
    </recommendedName>
</protein>
<dbReference type="GO" id="GO:0008803">
    <property type="term" value="F:bis(5'-nucleosyl)-tetraphosphatase (symmetrical) activity"/>
    <property type="evidence" value="ECO:0007669"/>
    <property type="project" value="UniProtKB-EC"/>
</dbReference>
<evidence type="ECO:0000256" key="3">
    <source>
        <dbReference type="ARBA" id="ARBA00022741"/>
    </source>
</evidence>
<feature type="domain" description="HD" evidence="7">
    <location>
        <begin position="31"/>
        <end position="145"/>
    </location>
</feature>
<dbReference type="CDD" id="cd00077">
    <property type="entry name" value="HDc"/>
    <property type="match status" value="1"/>
</dbReference>
<name>A0A0G9GFL7_LIMFE</name>
<dbReference type="Proteomes" id="UP000503169">
    <property type="component" value="Chromosome"/>
</dbReference>
<dbReference type="SMART" id="SM00471">
    <property type="entry name" value="HDc"/>
    <property type="match status" value="1"/>
</dbReference>
<dbReference type="PROSITE" id="PS51831">
    <property type="entry name" value="HD"/>
    <property type="match status" value="1"/>
</dbReference>